<comment type="caution">
    <text evidence="1">The sequence shown here is derived from an EMBL/GenBank/DDBJ whole genome shotgun (WGS) entry which is preliminary data.</text>
</comment>
<dbReference type="Gene3D" id="1.10.287.1060">
    <property type="entry name" value="ESAT-6-like"/>
    <property type="match status" value="1"/>
</dbReference>
<proteinExistence type="predicted"/>
<accession>A0ABV8S785</accession>
<name>A0ABV8S785_9BACL</name>
<sequence length="116" mass="12204">MGIHVGTAASQASSLQSHAAALREVVNGLTQDKAALNQAWQADEMRSANAAVDRILSELSQTISDLQSLSGDIVSVANEIRQEELAREAAARAALEREAAARAAAAQSSPSSSYRW</sequence>
<evidence type="ECO:0000313" key="1">
    <source>
        <dbReference type="EMBL" id="MFC4302822.1"/>
    </source>
</evidence>
<gene>
    <name evidence="1" type="ORF">ACFO1S_05110</name>
</gene>
<dbReference type="EMBL" id="JBHSED010000005">
    <property type="protein sequence ID" value="MFC4302822.1"/>
    <property type="molecule type" value="Genomic_DNA"/>
</dbReference>
<evidence type="ECO:0000313" key="2">
    <source>
        <dbReference type="Proteomes" id="UP001595755"/>
    </source>
</evidence>
<evidence type="ECO:0008006" key="3">
    <source>
        <dbReference type="Google" id="ProtNLM"/>
    </source>
</evidence>
<reference evidence="2" key="1">
    <citation type="journal article" date="2019" name="Int. J. Syst. Evol. Microbiol.">
        <title>The Global Catalogue of Microorganisms (GCM) 10K type strain sequencing project: providing services to taxonomists for standard genome sequencing and annotation.</title>
        <authorList>
            <consortium name="The Broad Institute Genomics Platform"/>
            <consortium name="The Broad Institute Genome Sequencing Center for Infectious Disease"/>
            <person name="Wu L."/>
            <person name="Ma J."/>
        </authorList>
    </citation>
    <scope>NUCLEOTIDE SEQUENCE [LARGE SCALE GENOMIC DNA]</scope>
    <source>
        <strain evidence="2">CGMCC 4.1641</strain>
    </source>
</reference>
<dbReference type="RefSeq" id="WP_204603311.1">
    <property type="nucleotide sequence ID" value="NZ_JBHSED010000005.1"/>
</dbReference>
<organism evidence="1 2">
    <name type="scientific">Cohnella boryungensis</name>
    <dbReference type="NCBI Taxonomy" id="768479"/>
    <lineage>
        <taxon>Bacteria</taxon>
        <taxon>Bacillati</taxon>
        <taxon>Bacillota</taxon>
        <taxon>Bacilli</taxon>
        <taxon>Bacillales</taxon>
        <taxon>Paenibacillaceae</taxon>
        <taxon>Cohnella</taxon>
    </lineage>
</organism>
<keyword evidence="2" id="KW-1185">Reference proteome</keyword>
<protein>
    <recommendedName>
        <fullName evidence="3">WXG100 family type VII secretion target</fullName>
    </recommendedName>
</protein>
<dbReference type="Proteomes" id="UP001595755">
    <property type="component" value="Unassembled WGS sequence"/>
</dbReference>